<feature type="transmembrane region" description="Helical" evidence="1">
    <location>
        <begin position="968"/>
        <end position="987"/>
    </location>
</feature>
<dbReference type="Gene3D" id="3.30.70.1440">
    <property type="entry name" value="Multidrug efflux transporter AcrB pore domain"/>
    <property type="match status" value="1"/>
</dbReference>
<name>A0A523UXP0_UNCT6</name>
<feature type="transmembrane region" description="Helical" evidence="1">
    <location>
        <begin position="460"/>
        <end position="479"/>
    </location>
</feature>
<keyword evidence="1" id="KW-1133">Transmembrane helix</keyword>
<dbReference type="Gene3D" id="3.30.70.1430">
    <property type="entry name" value="Multidrug efflux transporter AcrB pore domain"/>
    <property type="match status" value="2"/>
</dbReference>
<feature type="transmembrane region" description="Helical" evidence="1">
    <location>
        <begin position="532"/>
        <end position="553"/>
    </location>
</feature>
<dbReference type="GO" id="GO:0042910">
    <property type="term" value="F:xenobiotic transmembrane transporter activity"/>
    <property type="evidence" value="ECO:0007669"/>
    <property type="project" value="TreeGrafter"/>
</dbReference>
<dbReference type="InterPro" id="IPR001036">
    <property type="entry name" value="Acrflvin-R"/>
</dbReference>
<sequence>MKLSEFAVHRPVTTLMIFAGILLLGIISLIRLPFELMPDISTPAVSVVTPYSGAAAVDVEKRITEVVESAMSTVSNVKELKSISKEGLSVVTLMMNFGANIDEASNDIRDKLDWVKPYLPDDAGTPTIFKFDLSDYPIFFLGVSATESYFDLHQIIEKRVVDPLKRIQGVGAINIFGGLERQINVRVDRNRLAGYSLSIEAIEMALKAANFGEPAGNLRVGRLDYMVRVPGDFVSIDEVSSVVVGRRVGGSIRLSDVATVEDGFKEEKSKVRVMGKPGLMVIIQKRSGVNTVEVARAVRSKLESLRKELPPDVEVSTIMDASEFIEDSLKDLTTTILWGALFVVLIVFFFLRHVGGSFIITLTIPFSIVLGFIFLYFRGFTINHMSLTSLAIAIGMVVDNAVVILENIFRHTEEGHKPESAAIEASYEVGRAVAASTATTVAIFVPLIFIGGVIGIMFKQLAYVVIIVLSASLFTALTLTPMLSSRIFRNVGKNRDSVGRYRRFYEKTEQGFRNFTDRYRSLLEWSLDHKRVVVILAGLIFAFSLLPVFIGLIGTEFFPEMDQGEARGSIVLPVGLSVDETDSLVRKIEKIIEDNVPERTVSLVRMGQSESGFASIMGREGPNIGEFLIELVDKDQRDRSSAEIAESLEELAKDLAGAEEVNFTTEDPLMQLLFGGAGAITIELYGYDITESDSLAQVLKSGMEKIPGVYGVTVSREKGKPELQVKIDREKAAALGLSVSQIASTIRKNFYGTVSTAYREAGEQHDIFVRLSDSDRESVFDLENIFVTTSLGTRVPISNLAVLEEGVGPVEIERKNRERVVRIQSGLRGRPLGDVANDLRRFLAQVKLPEGYATSVSGSIEQQATAFRNLFVALILGMILVYMVMAAQFESFVDPFVVIFSVPFGIVGVIWFLLLTGKTLNLMSFIGMVMLVGIVVNNSIVLVDYTNLLRKRGMELREAVLRSGQTRLRPILMTALTTVFALVPLALSKGEGAEIWNSLAVAVIGGLLFSTMISLVLVPTLYAIFEERAKPTDENENRSRVV</sequence>
<dbReference type="EMBL" id="SOJN01000024">
    <property type="protein sequence ID" value="TET47304.1"/>
    <property type="molecule type" value="Genomic_DNA"/>
</dbReference>
<feature type="transmembrane region" description="Helical" evidence="1">
    <location>
        <begin position="389"/>
        <end position="409"/>
    </location>
</feature>
<dbReference type="InterPro" id="IPR027463">
    <property type="entry name" value="AcrB_DN_DC_subdom"/>
</dbReference>
<keyword evidence="1" id="KW-0812">Transmembrane</keyword>
<feature type="transmembrane region" description="Helical" evidence="1">
    <location>
        <begin position="429"/>
        <end position="454"/>
    </location>
</feature>
<feature type="transmembrane region" description="Helical" evidence="1">
    <location>
        <begin position="999"/>
        <end position="1025"/>
    </location>
</feature>
<dbReference type="SUPFAM" id="SSF82693">
    <property type="entry name" value="Multidrug efflux transporter AcrB pore domain, PN1, PN2, PC1 and PC2 subdomains"/>
    <property type="match status" value="3"/>
</dbReference>
<organism evidence="2 3">
    <name type="scientific">candidate division TA06 bacterium</name>
    <dbReference type="NCBI Taxonomy" id="2250710"/>
    <lineage>
        <taxon>Bacteria</taxon>
        <taxon>Bacteria division TA06</taxon>
    </lineage>
</organism>
<feature type="transmembrane region" description="Helical" evidence="1">
    <location>
        <begin position="358"/>
        <end position="377"/>
    </location>
</feature>
<dbReference type="PANTHER" id="PTHR32063">
    <property type="match status" value="1"/>
</dbReference>
<dbReference type="Gene3D" id="3.30.70.1320">
    <property type="entry name" value="Multidrug efflux transporter AcrB pore domain like"/>
    <property type="match status" value="1"/>
</dbReference>
<feature type="transmembrane region" description="Helical" evidence="1">
    <location>
        <begin position="866"/>
        <end position="884"/>
    </location>
</feature>
<feature type="transmembrane region" description="Helical" evidence="1">
    <location>
        <begin position="332"/>
        <end position="351"/>
    </location>
</feature>
<dbReference type="Pfam" id="PF00873">
    <property type="entry name" value="ACR_tran"/>
    <property type="match status" value="1"/>
</dbReference>
<evidence type="ECO:0000313" key="2">
    <source>
        <dbReference type="EMBL" id="TET47304.1"/>
    </source>
</evidence>
<dbReference type="AlphaFoldDB" id="A0A523UXP0"/>
<dbReference type="Proteomes" id="UP000315525">
    <property type="component" value="Unassembled WGS sequence"/>
</dbReference>
<dbReference type="SUPFAM" id="SSF82866">
    <property type="entry name" value="Multidrug efflux transporter AcrB transmembrane domain"/>
    <property type="match status" value="2"/>
</dbReference>
<protein>
    <submittedName>
        <fullName evidence="2">Efflux RND transporter permease subunit</fullName>
    </submittedName>
</protein>
<reference evidence="2 3" key="1">
    <citation type="submission" date="2019-03" db="EMBL/GenBank/DDBJ databases">
        <title>Metabolic potential of uncultured bacteria and archaea associated with petroleum seepage in deep-sea sediments.</title>
        <authorList>
            <person name="Dong X."/>
            <person name="Hubert C."/>
        </authorList>
    </citation>
    <scope>NUCLEOTIDE SEQUENCE [LARGE SCALE GENOMIC DNA]</scope>
    <source>
        <strain evidence="2">E44_bin18</strain>
    </source>
</reference>
<comment type="caution">
    <text evidence="2">The sequence shown here is derived from an EMBL/GenBank/DDBJ whole genome shotgun (WGS) entry which is preliminary data.</text>
</comment>
<feature type="transmembrane region" description="Helical" evidence="1">
    <location>
        <begin position="922"/>
        <end position="947"/>
    </location>
</feature>
<evidence type="ECO:0000313" key="3">
    <source>
        <dbReference type="Proteomes" id="UP000315525"/>
    </source>
</evidence>
<dbReference type="GO" id="GO:0005886">
    <property type="term" value="C:plasma membrane"/>
    <property type="evidence" value="ECO:0007669"/>
    <property type="project" value="TreeGrafter"/>
</dbReference>
<dbReference type="Gene3D" id="1.20.1640.10">
    <property type="entry name" value="Multidrug efflux transporter AcrB transmembrane domain"/>
    <property type="match status" value="2"/>
</dbReference>
<dbReference type="PRINTS" id="PR00702">
    <property type="entry name" value="ACRIFLAVINRP"/>
</dbReference>
<dbReference type="SUPFAM" id="SSF82714">
    <property type="entry name" value="Multidrug efflux transporter AcrB TolC docking domain, DN and DC subdomains"/>
    <property type="match status" value="2"/>
</dbReference>
<feature type="transmembrane region" description="Helical" evidence="1">
    <location>
        <begin position="896"/>
        <end position="916"/>
    </location>
</feature>
<keyword evidence="1" id="KW-0472">Membrane</keyword>
<accession>A0A523UXP0</accession>
<feature type="transmembrane region" description="Helical" evidence="1">
    <location>
        <begin position="12"/>
        <end position="34"/>
    </location>
</feature>
<dbReference type="PANTHER" id="PTHR32063:SF0">
    <property type="entry name" value="SWARMING MOTILITY PROTEIN SWRC"/>
    <property type="match status" value="1"/>
</dbReference>
<evidence type="ECO:0000256" key="1">
    <source>
        <dbReference type="SAM" id="Phobius"/>
    </source>
</evidence>
<gene>
    <name evidence="2" type="ORF">E3J62_01950</name>
</gene>
<proteinExistence type="predicted"/>
<dbReference type="Gene3D" id="3.30.2090.10">
    <property type="entry name" value="Multidrug efflux transporter AcrB TolC docking domain, DN and DC subdomains"/>
    <property type="match status" value="2"/>
</dbReference>